<feature type="compositionally biased region" description="Basic and acidic residues" evidence="1">
    <location>
        <begin position="495"/>
        <end position="507"/>
    </location>
</feature>
<feature type="compositionally biased region" description="Basic and acidic residues" evidence="1">
    <location>
        <begin position="723"/>
        <end position="735"/>
    </location>
</feature>
<evidence type="ECO:0000313" key="2">
    <source>
        <dbReference type="EMBL" id="KAL2643538.1"/>
    </source>
</evidence>
<feature type="region of interest" description="Disordered" evidence="1">
    <location>
        <begin position="595"/>
        <end position="634"/>
    </location>
</feature>
<feature type="region of interest" description="Disordered" evidence="1">
    <location>
        <begin position="399"/>
        <end position="428"/>
    </location>
</feature>
<feature type="compositionally biased region" description="Basic and acidic residues" evidence="1">
    <location>
        <begin position="568"/>
        <end position="579"/>
    </location>
</feature>
<feature type="region of interest" description="Disordered" evidence="1">
    <location>
        <begin position="228"/>
        <end position="247"/>
    </location>
</feature>
<feature type="compositionally biased region" description="Basic and acidic residues" evidence="1">
    <location>
        <begin position="667"/>
        <end position="676"/>
    </location>
</feature>
<feature type="compositionally biased region" description="Polar residues" evidence="1">
    <location>
        <begin position="737"/>
        <end position="750"/>
    </location>
</feature>
<feature type="compositionally biased region" description="Basic and acidic residues" evidence="1">
    <location>
        <begin position="273"/>
        <end position="296"/>
    </location>
</feature>
<feature type="compositionally biased region" description="Basic and acidic residues" evidence="1">
    <location>
        <begin position="190"/>
        <end position="204"/>
    </location>
</feature>
<evidence type="ECO:0000256" key="1">
    <source>
        <dbReference type="SAM" id="MobiDB-lite"/>
    </source>
</evidence>
<comment type="caution">
    <text evidence="2">The sequence shown here is derived from an EMBL/GenBank/DDBJ whole genome shotgun (WGS) entry which is preliminary data.</text>
</comment>
<sequence>MGAITGASEIAAGVNFVSLSSWSLNSAATGSSSSNMCRYKFSYHVPGGFRYSQPSYRRRWLSSSHKMKATIFNISWSKCVRQKVPDESSGEAVTKRAMKFQRSQRVLAVVLSTLLCGTPALAGVETTLETKLSGLVDTSSDKVSSVEAILAKQLARRFREMSDEELILVLQELLKASRSVSPQDAVLDAKGPREENRKPVDVKPDAQSSSPQTKPGGEGRNGVELKEGEAKGQEISAARPNSNSLASKKNEFLLPETGRAPILSKESTSQEIITKEDTSSSSDAREGREGDGKPPGRSDNVGEIENEDMTGVLWDEWRRRVKDQGVLEPASSEQGFSIVSGVTDVWEKVESFSNMAMNEASNFSGWIGDNREAVGGGLLASGIIVFVLYVRKKFLPLRTGNTSEGDKTKDDQPATKSQLSPSDKGSLREERGNLLQASQRTFAAEKNKVLDSKQGPAQVVETASTTTAPSNENTTAEVKDKKSGPLIRSLGDDMLIEREKIGKKRTDVTTQDSSSRRGSFPVPSKQVLYSPTESLDDRRGGKEKKTGKETGVDGFYPPQTSYLRWRRNNSEKNSAGEKNRVNLLASRAATAFRAEGLSRLEAEERSSRTPNSKANHNGVKKFESKGNGQSSPELDSFVHNQDFWVRDSDGVFIKHTIESQGKLLREKEVRRADQNNKVHTGSYSKGAFTRLAEGWNGAAKEQRHKQSNSSSEFDYRQLYLTPKENDSTPNEKPESKTAGNNSLTTLSGATDSGKIGPIRYGVERTR</sequence>
<feature type="region of interest" description="Disordered" evidence="1">
    <location>
        <begin position="181"/>
        <end position="223"/>
    </location>
</feature>
<feature type="region of interest" description="Disordered" evidence="1">
    <location>
        <begin position="696"/>
        <end position="766"/>
    </location>
</feature>
<dbReference type="Proteomes" id="UP001605036">
    <property type="component" value="Unassembled WGS sequence"/>
</dbReference>
<feature type="region of interest" description="Disordered" evidence="1">
    <location>
        <begin position="447"/>
        <end position="579"/>
    </location>
</feature>
<keyword evidence="3" id="KW-1185">Reference proteome</keyword>
<dbReference type="AlphaFoldDB" id="A0ABD1Z735"/>
<feature type="compositionally biased region" description="Polar residues" evidence="1">
    <location>
        <begin position="414"/>
        <end position="423"/>
    </location>
</feature>
<feature type="compositionally biased region" description="Basic and acidic residues" evidence="1">
    <location>
        <begin position="404"/>
        <end position="413"/>
    </location>
</feature>
<protein>
    <submittedName>
        <fullName evidence="2">Uncharacterized protein</fullName>
    </submittedName>
</protein>
<feature type="compositionally biased region" description="Polar residues" evidence="1">
    <location>
        <begin position="508"/>
        <end position="517"/>
    </location>
</feature>
<feature type="region of interest" description="Disordered" evidence="1">
    <location>
        <begin position="252"/>
        <end position="309"/>
    </location>
</feature>
<name>A0ABD1Z735_9MARC</name>
<dbReference type="EMBL" id="JBHFFA010000002">
    <property type="protein sequence ID" value="KAL2643538.1"/>
    <property type="molecule type" value="Genomic_DNA"/>
</dbReference>
<proteinExistence type="predicted"/>
<accession>A0ABD1Z735</accession>
<reference evidence="2 3" key="1">
    <citation type="submission" date="2024-09" db="EMBL/GenBank/DDBJ databases">
        <title>Chromosome-scale assembly of Riccia fluitans.</title>
        <authorList>
            <person name="Paukszto L."/>
            <person name="Sawicki J."/>
            <person name="Karawczyk K."/>
            <person name="Piernik-Szablinska J."/>
            <person name="Szczecinska M."/>
            <person name="Mazdziarz M."/>
        </authorList>
    </citation>
    <scope>NUCLEOTIDE SEQUENCE [LARGE SCALE GENOMIC DNA]</scope>
    <source>
        <strain evidence="2">Rf_01</strain>
        <tissue evidence="2">Aerial parts of the thallus</tissue>
    </source>
</reference>
<feature type="compositionally biased region" description="Polar residues" evidence="1">
    <location>
        <begin position="461"/>
        <end position="476"/>
    </location>
</feature>
<feature type="region of interest" description="Disordered" evidence="1">
    <location>
        <begin position="667"/>
        <end position="686"/>
    </location>
</feature>
<organism evidence="2 3">
    <name type="scientific">Riccia fluitans</name>
    <dbReference type="NCBI Taxonomy" id="41844"/>
    <lineage>
        <taxon>Eukaryota</taxon>
        <taxon>Viridiplantae</taxon>
        <taxon>Streptophyta</taxon>
        <taxon>Embryophyta</taxon>
        <taxon>Marchantiophyta</taxon>
        <taxon>Marchantiopsida</taxon>
        <taxon>Marchantiidae</taxon>
        <taxon>Marchantiales</taxon>
        <taxon>Ricciaceae</taxon>
        <taxon>Riccia</taxon>
    </lineage>
</organism>
<feature type="compositionally biased region" description="Basic and acidic residues" evidence="1">
    <location>
        <begin position="596"/>
        <end position="607"/>
    </location>
</feature>
<gene>
    <name evidence="2" type="ORF">R1flu_011125</name>
</gene>
<evidence type="ECO:0000313" key="3">
    <source>
        <dbReference type="Proteomes" id="UP001605036"/>
    </source>
</evidence>
<feature type="compositionally biased region" description="Basic and acidic residues" evidence="1">
    <location>
        <begin position="535"/>
        <end position="551"/>
    </location>
</feature>